<evidence type="ECO:0000256" key="9">
    <source>
        <dbReference type="SAM" id="SignalP"/>
    </source>
</evidence>
<dbReference type="Gene3D" id="2.40.160.110">
    <property type="match status" value="1"/>
</dbReference>
<gene>
    <name evidence="11" type="ORF">MENT_LOCUS21059</name>
</gene>
<comment type="caution">
    <text evidence="11">The sequence shown here is derived from an EMBL/GenBank/DDBJ whole genome shotgun (WGS) entry which is preliminary data.</text>
</comment>
<evidence type="ECO:0000256" key="7">
    <source>
        <dbReference type="PROSITE-ProRule" id="PRU00740"/>
    </source>
</evidence>
<keyword evidence="6" id="KW-0325">Glycoprotein</keyword>
<evidence type="ECO:0000313" key="12">
    <source>
        <dbReference type="Proteomes" id="UP000580250"/>
    </source>
</evidence>
<feature type="signal peptide" evidence="9">
    <location>
        <begin position="1"/>
        <end position="20"/>
    </location>
</feature>
<sequence>MKLLIFYTAILFMVAERSFGIHLSVPNKPSKKTFCLIFEAGITGTLQYKDEHNSTLTRQFAVPENAGETTLDKDASTCGEKLQRLTFNFVPIMTPTVPETEANYPWRISLEFNKSDDGHSYMLKEYLLTVFFYSNMNSTEQNVTIPHYYGQPKKSRVDWTASVNSSYGPTGFLCSQNDLPLNSTDSVLHFNQLKIVAFANQTSPSFNNTQSYQYCAADARTSDLVPIIVGACLGGLVIIVLVAYLIGRVRAKRQGYNSV</sequence>
<dbReference type="GO" id="GO:0072594">
    <property type="term" value="P:establishment of protein localization to organelle"/>
    <property type="evidence" value="ECO:0007669"/>
    <property type="project" value="TreeGrafter"/>
</dbReference>
<dbReference type="InterPro" id="IPR048524">
    <property type="entry name" value="Lamp2-like_TM"/>
</dbReference>
<reference evidence="11 12" key="1">
    <citation type="submission" date="2020-08" db="EMBL/GenBank/DDBJ databases">
        <authorList>
            <person name="Koutsovoulos G."/>
            <person name="Danchin GJ E."/>
        </authorList>
    </citation>
    <scope>NUCLEOTIDE SEQUENCE [LARGE SCALE GENOMIC DNA]</scope>
</reference>
<organism evidence="11 12">
    <name type="scientific">Meloidogyne enterolobii</name>
    <name type="common">Root-knot nematode worm</name>
    <name type="synonym">Meloidogyne mayaguensis</name>
    <dbReference type="NCBI Taxonomy" id="390850"/>
    <lineage>
        <taxon>Eukaryota</taxon>
        <taxon>Metazoa</taxon>
        <taxon>Ecdysozoa</taxon>
        <taxon>Nematoda</taxon>
        <taxon>Chromadorea</taxon>
        <taxon>Rhabditida</taxon>
        <taxon>Tylenchina</taxon>
        <taxon>Tylenchomorpha</taxon>
        <taxon>Tylenchoidea</taxon>
        <taxon>Meloidogynidae</taxon>
        <taxon>Meloidogyninae</taxon>
        <taxon>Meloidogyne</taxon>
    </lineage>
</organism>
<evidence type="ECO:0000256" key="8">
    <source>
        <dbReference type="SAM" id="Phobius"/>
    </source>
</evidence>
<dbReference type="PANTHER" id="PTHR11506:SF35">
    <property type="entry name" value="LYSOSOME-ASSOCIATED MEMBRANE GLYCOPROTEIN 5"/>
    <property type="match status" value="1"/>
</dbReference>
<evidence type="ECO:0000256" key="1">
    <source>
        <dbReference type="ARBA" id="ARBA00004251"/>
    </source>
</evidence>
<dbReference type="OrthoDB" id="6232933at2759"/>
<dbReference type="InterPro" id="IPR002000">
    <property type="entry name" value="Lysosome-assoc_membr_glycop"/>
</dbReference>
<protein>
    <recommendedName>
        <fullName evidence="10">Lysosome-associated membrane glycoprotein 2-like transmembrane domain-containing protein</fullName>
    </recommendedName>
</protein>
<evidence type="ECO:0000256" key="6">
    <source>
        <dbReference type="ARBA" id="ARBA00023180"/>
    </source>
</evidence>
<keyword evidence="3 9" id="KW-0732">Signal</keyword>
<dbReference type="Proteomes" id="UP000580250">
    <property type="component" value="Unassembled WGS sequence"/>
</dbReference>
<keyword evidence="4 8" id="KW-1133">Transmembrane helix</keyword>
<feature type="domain" description="Lysosome-associated membrane glycoprotein 2-like transmembrane" evidence="10">
    <location>
        <begin position="225"/>
        <end position="256"/>
    </location>
</feature>
<comment type="subcellular location">
    <subcellularLocation>
        <location evidence="1">Cell membrane</location>
        <topology evidence="1">Single-pass type I membrane protein</topology>
    </subcellularLocation>
    <subcellularLocation>
        <location evidence="7">Membrane</location>
        <topology evidence="7">Single-pass type I membrane protein</topology>
    </subcellularLocation>
</comment>
<dbReference type="PANTHER" id="PTHR11506">
    <property type="entry name" value="LYSOSOME-ASSOCIATED MEMBRANE GLYCOPROTEIN"/>
    <property type="match status" value="1"/>
</dbReference>
<evidence type="ECO:0000256" key="5">
    <source>
        <dbReference type="ARBA" id="ARBA00023136"/>
    </source>
</evidence>
<dbReference type="AlphaFoldDB" id="A0A6V7V408"/>
<evidence type="ECO:0000256" key="4">
    <source>
        <dbReference type="ARBA" id="ARBA00022989"/>
    </source>
</evidence>
<dbReference type="GO" id="GO:0005765">
    <property type="term" value="C:lysosomal membrane"/>
    <property type="evidence" value="ECO:0007669"/>
    <property type="project" value="TreeGrafter"/>
</dbReference>
<dbReference type="Pfam" id="PF21222">
    <property type="entry name" value="Lamp2_2nd"/>
    <property type="match status" value="1"/>
</dbReference>
<evidence type="ECO:0000313" key="11">
    <source>
        <dbReference type="EMBL" id="CAD2169708.1"/>
    </source>
</evidence>
<accession>A0A6V7V408</accession>
<keyword evidence="5 7" id="KW-0472">Membrane</keyword>
<dbReference type="GO" id="GO:0005886">
    <property type="term" value="C:plasma membrane"/>
    <property type="evidence" value="ECO:0007669"/>
    <property type="project" value="TreeGrafter"/>
</dbReference>
<evidence type="ECO:0000256" key="2">
    <source>
        <dbReference type="ARBA" id="ARBA00022692"/>
    </source>
</evidence>
<evidence type="ECO:0000259" key="10">
    <source>
        <dbReference type="Pfam" id="PF21222"/>
    </source>
</evidence>
<evidence type="ECO:0000256" key="3">
    <source>
        <dbReference type="ARBA" id="ARBA00022729"/>
    </source>
</evidence>
<name>A0A6V7V408_MELEN</name>
<dbReference type="PROSITE" id="PS51407">
    <property type="entry name" value="LAMP_3"/>
    <property type="match status" value="1"/>
</dbReference>
<comment type="caution">
    <text evidence="7">Lacks conserved residue(s) required for the propagation of feature annotation.</text>
</comment>
<proteinExistence type="inferred from homology"/>
<comment type="similarity">
    <text evidence="7">Belongs to the LAMP family.</text>
</comment>
<feature type="chain" id="PRO_5028307611" description="Lysosome-associated membrane glycoprotein 2-like transmembrane domain-containing protein" evidence="9">
    <location>
        <begin position="21"/>
        <end position="259"/>
    </location>
</feature>
<feature type="transmembrane region" description="Helical" evidence="8">
    <location>
        <begin position="224"/>
        <end position="246"/>
    </location>
</feature>
<dbReference type="GO" id="GO:0031902">
    <property type="term" value="C:late endosome membrane"/>
    <property type="evidence" value="ECO:0007669"/>
    <property type="project" value="TreeGrafter"/>
</dbReference>
<dbReference type="EMBL" id="CAJEWN010000157">
    <property type="protein sequence ID" value="CAD2169708.1"/>
    <property type="molecule type" value="Genomic_DNA"/>
</dbReference>
<keyword evidence="2 7" id="KW-0812">Transmembrane</keyword>